<dbReference type="SMART" id="SM00164">
    <property type="entry name" value="TBC"/>
    <property type="match status" value="1"/>
</dbReference>
<dbReference type="Gene3D" id="1.10.472.80">
    <property type="entry name" value="Ypt/Rab-GAP domain of gyp1p, domain 3"/>
    <property type="match status" value="1"/>
</dbReference>
<reference evidence="3 4" key="1">
    <citation type="journal article" date="2021" name="Genome Biol.">
        <title>AFLAP: assembly-free linkage analysis pipeline using k-mers from genome sequencing data.</title>
        <authorList>
            <person name="Fletcher K."/>
            <person name="Zhang L."/>
            <person name="Gil J."/>
            <person name="Han R."/>
            <person name="Cavanaugh K."/>
            <person name="Michelmore R."/>
        </authorList>
    </citation>
    <scope>NUCLEOTIDE SEQUENCE [LARGE SCALE GENOMIC DNA]</scope>
    <source>
        <strain evidence="3 4">SF5</strain>
    </source>
</reference>
<dbReference type="InterPro" id="IPR050302">
    <property type="entry name" value="Rab_GAP_TBC_domain"/>
</dbReference>
<proteinExistence type="predicted"/>
<dbReference type="GO" id="GO:0031267">
    <property type="term" value="F:small GTPase binding"/>
    <property type="evidence" value="ECO:0007669"/>
    <property type="project" value="TreeGrafter"/>
</dbReference>
<dbReference type="PANTHER" id="PTHR47219:SF9">
    <property type="entry name" value="GTPASE ACTIVATING PROTEIN AND CENTROSOME-ASSOCIATED, ISOFORM B"/>
    <property type="match status" value="1"/>
</dbReference>
<organism evidence="3 4">
    <name type="scientific">Bremia lactucae</name>
    <name type="common">Lettuce downy mildew</name>
    <dbReference type="NCBI Taxonomy" id="4779"/>
    <lineage>
        <taxon>Eukaryota</taxon>
        <taxon>Sar</taxon>
        <taxon>Stramenopiles</taxon>
        <taxon>Oomycota</taxon>
        <taxon>Peronosporomycetes</taxon>
        <taxon>Peronosporales</taxon>
        <taxon>Peronosporaceae</taxon>
        <taxon>Bremia</taxon>
    </lineage>
</organism>
<dbReference type="InterPro" id="IPR035969">
    <property type="entry name" value="Rab-GAP_TBC_sf"/>
</dbReference>
<evidence type="ECO:0000313" key="4">
    <source>
        <dbReference type="Proteomes" id="UP000294530"/>
    </source>
</evidence>
<dbReference type="PROSITE" id="PS50086">
    <property type="entry name" value="TBC_RABGAP"/>
    <property type="match status" value="1"/>
</dbReference>
<dbReference type="EMBL" id="SHOA02000013">
    <property type="protein sequence ID" value="TDH65399.1"/>
    <property type="molecule type" value="Genomic_DNA"/>
</dbReference>
<dbReference type="RefSeq" id="XP_067814898.1">
    <property type="nucleotide sequence ID" value="XM_067959469.1"/>
</dbReference>
<feature type="region of interest" description="Disordered" evidence="1">
    <location>
        <begin position="274"/>
        <end position="293"/>
    </location>
</feature>
<dbReference type="Pfam" id="PF00566">
    <property type="entry name" value="RabGAP-TBC"/>
    <property type="match status" value="1"/>
</dbReference>
<dbReference type="SUPFAM" id="SSF103657">
    <property type="entry name" value="BAR/IMD domain-like"/>
    <property type="match status" value="1"/>
</dbReference>
<dbReference type="PANTHER" id="PTHR47219">
    <property type="entry name" value="RAB GTPASE-ACTIVATING PROTEIN 1-LIKE"/>
    <property type="match status" value="1"/>
</dbReference>
<protein>
    <recommendedName>
        <fullName evidence="2">Rab-GAP TBC domain-containing protein</fullName>
    </recommendedName>
</protein>
<dbReference type="GeneID" id="94345140"/>
<dbReference type="InterPro" id="IPR027267">
    <property type="entry name" value="AH/BAR_dom_sf"/>
</dbReference>
<dbReference type="Gene3D" id="1.10.8.270">
    <property type="entry name" value="putative rabgap domain of human tbc1 domain family member 14 like domains"/>
    <property type="match status" value="1"/>
</dbReference>
<accession>A0A976IBD8</accession>
<evidence type="ECO:0000259" key="2">
    <source>
        <dbReference type="PROSITE" id="PS50086"/>
    </source>
</evidence>
<keyword evidence="4" id="KW-1185">Reference proteome</keyword>
<dbReference type="GO" id="GO:0005096">
    <property type="term" value="F:GTPase activator activity"/>
    <property type="evidence" value="ECO:0007669"/>
    <property type="project" value="TreeGrafter"/>
</dbReference>
<dbReference type="SUPFAM" id="SSF47923">
    <property type="entry name" value="Ypt/Rab-GAP domain of gyp1p"/>
    <property type="match status" value="2"/>
</dbReference>
<evidence type="ECO:0000256" key="1">
    <source>
        <dbReference type="SAM" id="MobiDB-lite"/>
    </source>
</evidence>
<sequence>MTRKSRKGVTSHTQMLQGLRRKMGRYAPRGGMKDTINEGDQQALKVDASSMEVAMWHFTSQDRALKRLETHLMQMLDQIQVACATMATVADIFSQACSKDEDSCGEEYKAAMKQIEVQEAERIEQSIRFMVLDPLQARLERHGQLKQQLIAWHKLTAEYQLLHAEMQKMRSSGLVDHDKRIQLEKELHRVASVVQVAEATFLPQLEDANRVTARCLMDLFSTTRLQTALFFRNANQTALSSLSLQEKEIVAEANSPLKFSSIGRLLSPCVPLSSSSTKWNQSSSLASDTENDGSISSTALDGIETIFGSDEDDENTDLITTREEFETRKGLWKRKEQLAVVEMDENEYEDEDLKPRCSTFVSTSLKQLTSNRRTSVFSTLRKTIRGTLGYAIKETRVFRQSSALTTAMSRMEHQRAATFQGMNTERWSVLKKAPYDWVSIEDCLWEIDARRAPSCRKSLLLVDSISSNTTDLLYQLVLKKESLYFECLSYLRVEDLARLSKVLHSESQKVNFRLHSHLVDNAPIWKKCIRSGGLLPSIRSSLWLAVFYEATPWQSKVMASPYLSATRRSRIYDELLRTVESKAFNGFHGVDHDTQWAVWFQEIDVDVVRTCHRNTEMHSTNKSNTASLCQSLVEDDKDIHDSVTSILNGIMDTIVECQGSVSTTHSMPLVKSRTRSRSFELEAKMRRVLRAYVVYNPRVGYCQGMSFLVRFLADVAINEADLFWLFVGFADPTKDANLYEPGMAVLQPNLLTFQTLFSTHMPELFAHLESEGVHVAMFCTRWFLTFFSAFETLVPTLVTRVLEIFIIDGWRIIFSVSLVILNELQHELLRCDMEGILRVLKSPRCHMPEPDELCQQQLLRHALAYSISPAINLI</sequence>
<dbReference type="Gene3D" id="1.20.1270.60">
    <property type="entry name" value="Arfaptin homology (AH) domain/BAR domain"/>
    <property type="match status" value="1"/>
</dbReference>
<evidence type="ECO:0000313" key="3">
    <source>
        <dbReference type="EMBL" id="TDH65399.1"/>
    </source>
</evidence>
<name>A0A976IBD8_BRELC</name>
<dbReference type="OrthoDB" id="294251at2759"/>
<feature type="domain" description="Rab-GAP TBC" evidence="2">
    <location>
        <begin position="533"/>
        <end position="809"/>
    </location>
</feature>
<feature type="compositionally biased region" description="Low complexity" evidence="1">
    <location>
        <begin position="274"/>
        <end position="284"/>
    </location>
</feature>
<dbReference type="Proteomes" id="UP000294530">
    <property type="component" value="Unassembled WGS sequence"/>
</dbReference>
<dbReference type="KEGG" id="blac:94345140"/>
<comment type="caution">
    <text evidence="3">The sequence shown here is derived from an EMBL/GenBank/DDBJ whole genome shotgun (WGS) entry which is preliminary data.</text>
</comment>
<gene>
    <name evidence="3" type="ORF">CCR75_001365</name>
</gene>
<dbReference type="AlphaFoldDB" id="A0A976IBD8"/>
<dbReference type="InterPro" id="IPR000195">
    <property type="entry name" value="Rab-GAP-TBC_dom"/>
</dbReference>